<dbReference type="EMBL" id="DS995902">
    <property type="protein sequence ID" value="EEA23234.1"/>
    <property type="molecule type" value="Genomic_DNA"/>
</dbReference>
<dbReference type="GO" id="GO:0031417">
    <property type="term" value="C:NatC complex"/>
    <property type="evidence" value="ECO:0007669"/>
    <property type="project" value="InterPro"/>
</dbReference>
<evidence type="ECO:0000256" key="3">
    <source>
        <dbReference type="ARBA" id="ARBA00022490"/>
    </source>
</evidence>
<proteinExistence type="inferred from homology"/>
<dbReference type="Pfam" id="PF25789">
    <property type="entry name" value="TPR_NAA35"/>
    <property type="match status" value="1"/>
</dbReference>
<keyword evidence="3" id="KW-0963">Cytoplasm</keyword>
<dbReference type="PANTHER" id="PTHR21373">
    <property type="entry name" value="GLUCOSE REPRESSIBLE PROTEIN MAK10"/>
    <property type="match status" value="1"/>
</dbReference>
<dbReference type="OrthoDB" id="269405at2759"/>
<evidence type="ECO:0000256" key="2">
    <source>
        <dbReference type="ARBA" id="ARBA00006289"/>
    </source>
</evidence>
<feature type="domain" description="NAA35-like N-terminal" evidence="4">
    <location>
        <begin position="38"/>
        <end position="206"/>
    </location>
</feature>
<dbReference type="PhylomeDB" id="B6QIN9"/>
<dbReference type="InterPro" id="IPR007244">
    <property type="entry name" value="Naa35_N"/>
</dbReference>
<evidence type="ECO:0000259" key="4">
    <source>
        <dbReference type="Pfam" id="PF04112"/>
    </source>
</evidence>
<comment type="similarity">
    <text evidence="2">Belongs to the MAK10 family.</text>
</comment>
<organism evidence="6 7">
    <name type="scientific">Talaromyces marneffei (strain ATCC 18224 / CBS 334.59 / QM 7333)</name>
    <name type="common">Penicillium marneffei</name>
    <dbReference type="NCBI Taxonomy" id="441960"/>
    <lineage>
        <taxon>Eukaryota</taxon>
        <taxon>Fungi</taxon>
        <taxon>Dikarya</taxon>
        <taxon>Ascomycota</taxon>
        <taxon>Pezizomycotina</taxon>
        <taxon>Eurotiomycetes</taxon>
        <taxon>Eurotiomycetidae</taxon>
        <taxon>Eurotiales</taxon>
        <taxon>Trichocomaceae</taxon>
        <taxon>Talaromyces</taxon>
        <taxon>Talaromyces sect. Talaromyces</taxon>
    </lineage>
</organism>
<feature type="domain" description="NAA35-like TPR repeats" evidence="5">
    <location>
        <begin position="349"/>
        <end position="718"/>
    </location>
</feature>
<dbReference type="PANTHER" id="PTHR21373:SF0">
    <property type="entry name" value="N-ALPHA-ACETYLTRANSFERASE 35, NATC AUXILIARY SUBUNIT"/>
    <property type="match status" value="1"/>
</dbReference>
<dbReference type="AlphaFoldDB" id="B6QIN9"/>
<dbReference type="HOGENOM" id="CLU_011757_0_0_1"/>
<dbReference type="STRING" id="441960.B6QIN9"/>
<evidence type="ECO:0000313" key="6">
    <source>
        <dbReference type="EMBL" id="EEA23234.1"/>
    </source>
</evidence>
<dbReference type="InterPro" id="IPR057982">
    <property type="entry name" value="TPR_NAA35"/>
</dbReference>
<dbReference type="VEuPathDB" id="FungiDB:PMAA_098250"/>
<comment type="subcellular location">
    <subcellularLocation>
        <location evidence="1">Cytoplasm</location>
    </subcellularLocation>
</comment>
<accession>B6QIN9</accession>
<name>B6QIN9_TALMQ</name>
<keyword evidence="7" id="KW-1185">Reference proteome</keyword>
<dbReference type="Pfam" id="PF04112">
    <property type="entry name" value="Mak10"/>
    <property type="match status" value="1"/>
</dbReference>
<dbReference type="InterPro" id="IPR057983">
    <property type="entry name" value="NAA35-like_N"/>
</dbReference>
<gene>
    <name evidence="6" type="ORF">PMAA_098250</name>
</gene>
<evidence type="ECO:0000256" key="1">
    <source>
        <dbReference type="ARBA" id="ARBA00004496"/>
    </source>
</evidence>
<sequence>MLPNDPTFVPPRLASTPQMVARDITREFVNAASKLKQGELVKDADFTLFEAVGALEIMDSKMDSGYLGPGESHAEALEYDYDVMRELQPEEVLGLMDQLLCHEMAWHMGHPLSQTLFTSVYLDKLLWPVPKSFDEYTFHRGDTQMQSENEQQQALVHLVLRAYCLGLVKCCDLVHRRITQEYYYEEEDFVPQLYNRSLLSEFDIEPAQKVLDAAVGYLQKLGEDGLSIAVRDALIDRLQLRSHFLEALSKDMEAAFSQDKQPFKACLSLIAPVEKSATYGTPVPESFTLKIQRKLASTIPPRPMVTIEIKAAIDYLKRLFQDAIDMHDILLYSSPSDLRVCVWTIASRKPHPGIYIRCLMQAFIVNEMKILGSKSVKQLFYDDLRDLVLPLSTLLDPENEEIELPSDPRFQIHQSMDSFVARVAHPFVDTFRTSCLNRSRVRRALCHSIVEWDNLQIEAEELDTHLQMLTGEVSLTLENGQSTYAYPLGSWVYHEKLKQMELIFQMGFELSIYAPEELGGMYWYLSHLCSSHQLHIERIQAFVHAEGRRSKRFRGNEATFERTLTILGRHSLWLIATETLSLGLQALYVFLERHRVLPHAASQNAYSSARFRYELRMKPFLPISLPELISYDQYEDNATLKGQTDSDLLKRASGAIADARKAWEAVLAQGAFVTTTTQQKQQNSGEAVRRPAIEADWQRNTKDSLRACIGASIAIQTVTKIFGKMNLSSSVPTTNGKKSLPIKVEIPEVGSTGRYHDWWAVPRISEVESG</sequence>
<evidence type="ECO:0000259" key="5">
    <source>
        <dbReference type="Pfam" id="PF25789"/>
    </source>
</evidence>
<evidence type="ECO:0000313" key="7">
    <source>
        <dbReference type="Proteomes" id="UP000001294"/>
    </source>
</evidence>
<dbReference type="Proteomes" id="UP000001294">
    <property type="component" value="Unassembled WGS sequence"/>
</dbReference>
<keyword evidence="6" id="KW-0808">Transferase</keyword>
<reference evidence="7" key="1">
    <citation type="journal article" date="2015" name="Genome Announc.">
        <title>Genome sequence of the AIDS-associated pathogen Penicillium marneffei (ATCC18224) and its near taxonomic relative Talaromyces stipitatus (ATCC10500).</title>
        <authorList>
            <person name="Nierman W.C."/>
            <person name="Fedorova-Abrams N.D."/>
            <person name="Andrianopoulos A."/>
        </authorList>
    </citation>
    <scope>NUCLEOTIDE SEQUENCE [LARGE SCALE GENOMIC DNA]</scope>
    <source>
        <strain evidence="7">ATCC 18224 / CBS 334.59 / QM 7333</strain>
    </source>
</reference>
<protein>
    <submittedName>
        <fullName evidence="6">Amino-acid N-acetyltransferase subunit Mak10, putative</fullName>
    </submittedName>
</protein>
<dbReference type="GO" id="GO:0016740">
    <property type="term" value="F:transferase activity"/>
    <property type="evidence" value="ECO:0007669"/>
    <property type="project" value="UniProtKB-KW"/>
</dbReference>